<protein>
    <submittedName>
        <fullName evidence="1">Uncharacterized protein</fullName>
    </submittedName>
</protein>
<gene>
    <name evidence="1" type="ORF">AVEN_93289_1</name>
</gene>
<keyword evidence="2" id="KW-1185">Reference proteome</keyword>
<proteinExistence type="predicted"/>
<name>A0A4Y2WL07_ARAVE</name>
<organism evidence="1 2">
    <name type="scientific">Araneus ventricosus</name>
    <name type="common">Orbweaver spider</name>
    <name type="synonym">Epeira ventricosa</name>
    <dbReference type="NCBI Taxonomy" id="182803"/>
    <lineage>
        <taxon>Eukaryota</taxon>
        <taxon>Metazoa</taxon>
        <taxon>Ecdysozoa</taxon>
        <taxon>Arthropoda</taxon>
        <taxon>Chelicerata</taxon>
        <taxon>Arachnida</taxon>
        <taxon>Araneae</taxon>
        <taxon>Araneomorphae</taxon>
        <taxon>Entelegynae</taxon>
        <taxon>Araneoidea</taxon>
        <taxon>Araneidae</taxon>
        <taxon>Araneus</taxon>
    </lineage>
</organism>
<dbReference type="AlphaFoldDB" id="A0A4Y2WL07"/>
<evidence type="ECO:0000313" key="1">
    <source>
        <dbReference type="EMBL" id="GBO37721.1"/>
    </source>
</evidence>
<accession>A0A4Y2WL07</accession>
<comment type="caution">
    <text evidence="1">The sequence shown here is derived from an EMBL/GenBank/DDBJ whole genome shotgun (WGS) entry which is preliminary data.</text>
</comment>
<evidence type="ECO:0000313" key="2">
    <source>
        <dbReference type="Proteomes" id="UP000499080"/>
    </source>
</evidence>
<reference evidence="1 2" key="1">
    <citation type="journal article" date="2019" name="Sci. Rep.">
        <title>Orb-weaving spider Araneus ventricosus genome elucidates the spidroin gene catalogue.</title>
        <authorList>
            <person name="Kono N."/>
            <person name="Nakamura H."/>
            <person name="Ohtoshi R."/>
            <person name="Moran D.A.P."/>
            <person name="Shinohara A."/>
            <person name="Yoshida Y."/>
            <person name="Fujiwara M."/>
            <person name="Mori M."/>
            <person name="Tomita M."/>
            <person name="Arakawa K."/>
        </authorList>
    </citation>
    <scope>NUCLEOTIDE SEQUENCE [LARGE SCALE GENOMIC DNA]</scope>
</reference>
<dbReference type="Proteomes" id="UP000499080">
    <property type="component" value="Unassembled WGS sequence"/>
</dbReference>
<sequence>MGGRLATTYDLACNRPHTRRIFSGIGFRAWNPPASKPRLYYLATTDSVNNLSLHQKFKDITDLIARCRCRNIYNLLILVGISRSLLMDTLVINDEGAISTITYLHNKISKPLLTI</sequence>
<dbReference type="EMBL" id="BGPR01062255">
    <property type="protein sequence ID" value="GBO37721.1"/>
    <property type="molecule type" value="Genomic_DNA"/>
</dbReference>